<gene>
    <name evidence="2" type="ORF">PSFLO_00583</name>
</gene>
<proteinExistence type="predicted"/>
<name>A0A5C3ESU6_9BASI</name>
<accession>A0A5C3ESU6</accession>
<evidence type="ECO:0000313" key="3">
    <source>
        <dbReference type="Proteomes" id="UP000323386"/>
    </source>
</evidence>
<organism evidence="2 3">
    <name type="scientific">Pseudozyma flocculosa</name>
    <dbReference type="NCBI Taxonomy" id="84751"/>
    <lineage>
        <taxon>Eukaryota</taxon>
        <taxon>Fungi</taxon>
        <taxon>Dikarya</taxon>
        <taxon>Basidiomycota</taxon>
        <taxon>Ustilaginomycotina</taxon>
        <taxon>Ustilaginomycetes</taxon>
        <taxon>Ustilaginales</taxon>
        <taxon>Ustilaginaceae</taxon>
        <taxon>Pseudozyma</taxon>
    </lineage>
</organism>
<feature type="compositionally biased region" description="Low complexity" evidence="1">
    <location>
        <begin position="98"/>
        <end position="117"/>
    </location>
</feature>
<evidence type="ECO:0000256" key="1">
    <source>
        <dbReference type="SAM" id="MobiDB-lite"/>
    </source>
</evidence>
<feature type="region of interest" description="Disordered" evidence="1">
    <location>
        <begin position="135"/>
        <end position="173"/>
    </location>
</feature>
<feature type="compositionally biased region" description="Low complexity" evidence="1">
    <location>
        <begin position="142"/>
        <end position="170"/>
    </location>
</feature>
<evidence type="ECO:0000313" key="2">
    <source>
        <dbReference type="EMBL" id="SPO35112.1"/>
    </source>
</evidence>
<protein>
    <submittedName>
        <fullName evidence="2">Uncharacterized protein</fullName>
    </submittedName>
</protein>
<reference evidence="2 3" key="1">
    <citation type="submission" date="2018-03" db="EMBL/GenBank/DDBJ databases">
        <authorList>
            <person name="Guldener U."/>
        </authorList>
    </citation>
    <scope>NUCLEOTIDE SEQUENCE [LARGE SCALE GENOMIC DNA]</scope>
    <source>
        <strain evidence="2 3">DAOM196992</strain>
    </source>
</reference>
<dbReference type="EMBL" id="OOIP01000001">
    <property type="protein sequence ID" value="SPO35112.1"/>
    <property type="molecule type" value="Genomic_DNA"/>
</dbReference>
<feature type="region of interest" description="Disordered" evidence="1">
    <location>
        <begin position="92"/>
        <end position="117"/>
    </location>
</feature>
<dbReference type="Proteomes" id="UP000323386">
    <property type="component" value="Unassembled WGS sequence"/>
</dbReference>
<sequence>MPHYRKTSEILAELRQMDQVPSAAAHQKRSASVSHIVLPSTWTRTSTPSQAAGHKKKDLALDRCATSSSSHSIASSSGASFSSFASRSFRRLRRKPSLQDASASSAPPAPSSSSLRHLASTSSLSSAFFGHPSLPSYPPSPSSSSSASRTPSISSSTATMTPSSSSGRSFASRRAKHIPDDIVIISRTSNTATSASSSLSASPEFTNPFGPQAGAAPTVFELVPGTHRLQAAAAAAAAAASATRARHGSSETDRSECPSLYMDSSSDSASSSCGISTFGELVDAFPASGAHRVFVAAADTITPHFLGLTCSFPTPPDRRTPLPMTEETLKRLEDVKRIPTATPAAVHVEQASEPGPRRALELFAGEARDFVGSAVPPKAWQNAAGPQPVAVHFFDLL</sequence>
<dbReference type="AlphaFoldDB" id="A0A5C3ESU6"/>
<feature type="region of interest" description="Disordered" evidence="1">
    <location>
        <begin position="243"/>
        <end position="267"/>
    </location>
</feature>
<keyword evidence="3" id="KW-1185">Reference proteome</keyword>